<dbReference type="PANTHER" id="PTHR38050:SF2">
    <property type="entry name" value="FERULOYL ESTERASE C-RELATED"/>
    <property type="match status" value="1"/>
</dbReference>
<organism evidence="8 9">
    <name type="scientific">Candidatus Azambacteria bacterium RBG_16_47_10</name>
    <dbReference type="NCBI Taxonomy" id="1797292"/>
    <lineage>
        <taxon>Bacteria</taxon>
        <taxon>Candidatus Azamiibacteriota</taxon>
    </lineage>
</organism>
<keyword evidence="2" id="KW-0964">Secreted</keyword>
<evidence type="ECO:0000256" key="1">
    <source>
        <dbReference type="ARBA" id="ARBA00004613"/>
    </source>
</evidence>
<comment type="caution">
    <text evidence="8">The sequence shown here is derived from an EMBL/GenBank/DDBJ whole genome shotgun (WGS) entry which is preliminary data.</text>
</comment>
<evidence type="ECO:0000256" key="5">
    <source>
        <dbReference type="ARBA" id="ARBA00022801"/>
    </source>
</evidence>
<proteinExistence type="predicted"/>
<evidence type="ECO:0000313" key="8">
    <source>
        <dbReference type="EMBL" id="OGD24407.1"/>
    </source>
</evidence>
<evidence type="ECO:0000256" key="6">
    <source>
        <dbReference type="ARBA" id="ARBA00023277"/>
    </source>
</evidence>
<evidence type="ECO:0008006" key="10">
    <source>
        <dbReference type="Google" id="ProtNLM"/>
    </source>
</evidence>
<dbReference type="InterPro" id="IPR010126">
    <property type="entry name" value="Esterase_phb"/>
</dbReference>
<dbReference type="Gene3D" id="3.40.50.1820">
    <property type="entry name" value="alpha/beta hydrolase"/>
    <property type="match status" value="1"/>
</dbReference>
<evidence type="ECO:0000256" key="4">
    <source>
        <dbReference type="ARBA" id="ARBA00022729"/>
    </source>
</evidence>
<comment type="subcellular location">
    <subcellularLocation>
        <location evidence="1">Secreted</location>
    </subcellularLocation>
</comment>
<gene>
    <name evidence="8" type="ORF">A2Z10_01650</name>
</gene>
<dbReference type="InterPro" id="IPR029058">
    <property type="entry name" value="AB_hydrolase_fold"/>
</dbReference>
<keyword evidence="3" id="KW-0858">Xylan degradation</keyword>
<dbReference type="GO" id="GO:0030600">
    <property type="term" value="F:feruloyl esterase activity"/>
    <property type="evidence" value="ECO:0007669"/>
    <property type="project" value="InterPro"/>
</dbReference>
<keyword evidence="7" id="KW-0624">Polysaccharide degradation</keyword>
<keyword evidence="5" id="KW-0378">Hydrolase</keyword>
<evidence type="ECO:0000256" key="2">
    <source>
        <dbReference type="ARBA" id="ARBA00022525"/>
    </source>
</evidence>
<keyword evidence="6" id="KW-0119">Carbohydrate metabolism</keyword>
<accession>A0A1F5B1F3</accession>
<evidence type="ECO:0000256" key="7">
    <source>
        <dbReference type="ARBA" id="ARBA00023326"/>
    </source>
</evidence>
<dbReference type="InterPro" id="IPR043595">
    <property type="entry name" value="FaeB/C/D"/>
</dbReference>
<sequence>MGKFIILAAIITIVSFGLLKYAQKKPAQDFLDHAAQKELSPGQHEFSIEHGGISRRYIVYLPISYNKANVAPVIFNFHGGGGNAESNISMANMNETADKYGFIVVYPEGTGVKIFGKTIAAWNTGTDERIVHVDDVGFIAVVIEKIKSDFNGNPARIYATGISNGAQMAYRLACELSGTIAAIAPVAAQGVTAPCNSQRPMPIMHFHGTEDMCAPYAGGICGGCIQKYFKATIGIEIKQVQFQCDPVPEYIKKWITINRIADTAPHIVYQNNSAQCIAYGKDEPGEVVLCTVDGMGHTWPGGTYGIPCEGGLDAKKCRQWISVVGKLNADISANEIMWEFFKKHDLFEKVK</sequence>
<evidence type="ECO:0000313" key="9">
    <source>
        <dbReference type="Proteomes" id="UP000176639"/>
    </source>
</evidence>
<keyword evidence="4" id="KW-0732">Signal</keyword>
<dbReference type="EMBL" id="MEYI01000003">
    <property type="protein sequence ID" value="OGD24407.1"/>
    <property type="molecule type" value="Genomic_DNA"/>
</dbReference>
<dbReference type="Proteomes" id="UP000176639">
    <property type="component" value="Unassembled WGS sequence"/>
</dbReference>
<evidence type="ECO:0000256" key="3">
    <source>
        <dbReference type="ARBA" id="ARBA00022651"/>
    </source>
</evidence>
<dbReference type="PANTHER" id="PTHR38050">
    <property type="match status" value="1"/>
</dbReference>
<reference evidence="8 9" key="1">
    <citation type="journal article" date="2016" name="Nat. Commun.">
        <title>Thousands of microbial genomes shed light on interconnected biogeochemical processes in an aquifer system.</title>
        <authorList>
            <person name="Anantharaman K."/>
            <person name="Brown C.T."/>
            <person name="Hug L.A."/>
            <person name="Sharon I."/>
            <person name="Castelle C.J."/>
            <person name="Probst A.J."/>
            <person name="Thomas B.C."/>
            <person name="Singh A."/>
            <person name="Wilkins M.J."/>
            <person name="Karaoz U."/>
            <person name="Brodie E.L."/>
            <person name="Williams K.H."/>
            <person name="Hubbard S.S."/>
            <person name="Banfield J.F."/>
        </authorList>
    </citation>
    <scope>NUCLEOTIDE SEQUENCE [LARGE SCALE GENOMIC DNA]</scope>
</reference>
<protein>
    <recommendedName>
        <fullName evidence="10">Polyhydroxybutyrate depolymerase</fullName>
    </recommendedName>
</protein>
<dbReference type="AlphaFoldDB" id="A0A1F5B1F3"/>
<dbReference type="SUPFAM" id="SSF53474">
    <property type="entry name" value="alpha/beta-Hydrolases"/>
    <property type="match status" value="1"/>
</dbReference>
<dbReference type="GO" id="GO:0045493">
    <property type="term" value="P:xylan catabolic process"/>
    <property type="evidence" value="ECO:0007669"/>
    <property type="project" value="UniProtKB-KW"/>
</dbReference>
<name>A0A1F5B1F3_9BACT</name>
<dbReference type="GO" id="GO:0005576">
    <property type="term" value="C:extracellular region"/>
    <property type="evidence" value="ECO:0007669"/>
    <property type="project" value="UniProtKB-SubCell"/>
</dbReference>
<dbReference type="Pfam" id="PF10503">
    <property type="entry name" value="Esterase_PHB"/>
    <property type="match status" value="1"/>
</dbReference>